<keyword evidence="1" id="KW-1133">Transmembrane helix</keyword>
<dbReference type="RefSeq" id="WP_082603162.1">
    <property type="nucleotide sequence ID" value="NZ_AZEE01000028.1"/>
</dbReference>
<protein>
    <recommendedName>
        <fullName evidence="2">Phosphatidic acid phosphatase type 2/haloperoxidase domain-containing protein</fullName>
    </recommendedName>
</protein>
<comment type="caution">
    <text evidence="3">The sequence shown here is derived from an EMBL/GenBank/DDBJ whole genome shotgun (WGS) entry which is preliminary data.</text>
</comment>
<evidence type="ECO:0000313" key="4">
    <source>
        <dbReference type="Proteomes" id="UP000051160"/>
    </source>
</evidence>
<dbReference type="SUPFAM" id="SSF48317">
    <property type="entry name" value="Acid phosphatase/Vanadium-dependent haloperoxidase"/>
    <property type="match status" value="1"/>
</dbReference>
<dbReference type="Proteomes" id="UP000051160">
    <property type="component" value="Unassembled WGS sequence"/>
</dbReference>
<keyword evidence="4" id="KW-1185">Reference proteome</keyword>
<feature type="transmembrane region" description="Helical" evidence="1">
    <location>
        <begin position="12"/>
        <end position="38"/>
    </location>
</feature>
<feature type="domain" description="Phosphatidic acid phosphatase type 2/haloperoxidase" evidence="2">
    <location>
        <begin position="91"/>
        <end position="202"/>
    </location>
</feature>
<reference evidence="3 4" key="1">
    <citation type="journal article" date="2015" name="Genome Announc.">
        <title>Expanding the biotechnology potential of lactobacilli through comparative genomics of 213 strains and associated genera.</title>
        <authorList>
            <person name="Sun Z."/>
            <person name="Harris H.M."/>
            <person name="McCann A."/>
            <person name="Guo C."/>
            <person name="Argimon S."/>
            <person name="Zhang W."/>
            <person name="Yang X."/>
            <person name="Jeffery I.B."/>
            <person name="Cooney J.C."/>
            <person name="Kagawa T.F."/>
            <person name="Liu W."/>
            <person name="Song Y."/>
            <person name="Salvetti E."/>
            <person name="Wrobel A."/>
            <person name="Rasinkangas P."/>
            <person name="Parkhill J."/>
            <person name="Rea M.C."/>
            <person name="O'Sullivan O."/>
            <person name="Ritari J."/>
            <person name="Douillard F.P."/>
            <person name="Paul Ross R."/>
            <person name="Yang R."/>
            <person name="Briner A.E."/>
            <person name="Felis G.E."/>
            <person name="de Vos W.M."/>
            <person name="Barrangou R."/>
            <person name="Klaenhammer T.R."/>
            <person name="Caufield P.W."/>
            <person name="Cui Y."/>
            <person name="Zhang H."/>
            <person name="O'Toole P.W."/>
        </authorList>
    </citation>
    <scope>NUCLEOTIDE SEQUENCE [LARGE SCALE GENOMIC DNA]</scope>
    <source>
        <strain evidence="3 4">DSM 19909</strain>
    </source>
</reference>
<feature type="transmembrane region" description="Helical" evidence="1">
    <location>
        <begin position="187"/>
        <end position="208"/>
    </location>
</feature>
<dbReference type="PANTHER" id="PTHR14969">
    <property type="entry name" value="SPHINGOSINE-1-PHOSPHATE PHOSPHOHYDROLASE"/>
    <property type="match status" value="1"/>
</dbReference>
<organism evidence="3 4">
    <name type="scientific">Secundilactobacillus odoratitofui DSM 19909 = JCM 15043</name>
    <dbReference type="NCBI Taxonomy" id="1423776"/>
    <lineage>
        <taxon>Bacteria</taxon>
        <taxon>Bacillati</taxon>
        <taxon>Bacillota</taxon>
        <taxon>Bacilli</taxon>
        <taxon>Lactobacillales</taxon>
        <taxon>Lactobacillaceae</taxon>
        <taxon>Secundilactobacillus</taxon>
    </lineage>
</organism>
<feature type="transmembrane region" description="Helical" evidence="1">
    <location>
        <begin position="94"/>
        <end position="112"/>
    </location>
</feature>
<dbReference type="EMBL" id="AZEE01000028">
    <property type="protein sequence ID" value="KRK98068.1"/>
    <property type="molecule type" value="Genomic_DNA"/>
</dbReference>
<gene>
    <name evidence="3" type="ORF">FD04_GL001046</name>
</gene>
<dbReference type="AlphaFoldDB" id="A0A0R1LXX4"/>
<sequence length="218" mass="24606">MAQQSKKYTGWWGLCLVSLAGFLVLSIGVATNAAWLHMLDQPLQQLAENVRTVHRTTWFAHLAFWGTPVINLLICVVIGVGLWFIGHRLEVGQLIWLELGINLLTYLGKHFFQRSRPLGKLVAQGGFSFPSGHTTSTLMMVLIVLFYVVPLLRNQEWQLVVGLVSLIWFGMIGFDRIYLFVHYPTDVLGGSCLALFWLACVKLGAYYFNSSKVQRSTE</sequence>
<dbReference type="Gene3D" id="1.20.144.10">
    <property type="entry name" value="Phosphatidic acid phosphatase type 2/haloperoxidase"/>
    <property type="match status" value="1"/>
</dbReference>
<dbReference type="SMART" id="SM00014">
    <property type="entry name" value="acidPPc"/>
    <property type="match status" value="1"/>
</dbReference>
<dbReference type="Pfam" id="PF01569">
    <property type="entry name" value="PAP2"/>
    <property type="match status" value="1"/>
</dbReference>
<dbReference type="CDD" id="cd03392">
    <property type="entry name" value="PAP2_like_2"/>
    <property type="match status" value="1"/>
</dbReference>
<dbReference type="InterPro" id="IPR000326">
    <property type="entry name" value="PAP2/HPO"/>
</dbReference>
<feature type="transmembrane region" description="Helical" evidence="1">
    <location>
        <begin position="159"/>
        <end position="181"/>
    </location>
</feature>
<dbReference type="STRING" id="1423776.FD04_GL001046"/>
<dbReference type="PATRIC" id="fig|1423776.4.peg.1056"/>
<feature type="transmembrane region" description="Helical" evidence="1">
    <location>
        <begin position="58"/>
        <end position="85"/>
    </location>
</feature>
<dbReference type="PANTHER" id="PTHR14969:SF13">
    <property type="entry name" value="AT30094P"/>
    <property type="match status" value="1"/>
</dbReference>
<proteinExistence type="predicted"/>
<evidence type="ECO:0000256" key="1">
    <source>
        <dbReference type="SAM" id="Phobius"/>
    </source>
</evidence>
<evidence type="ECO:0000259" key="2">
    <source>
        <dbReference type="SMART" id="SM00014"/>
    </source>
</evidence>
<dbReference type="OrthoDB" id="9789113at2"/>
<keyword evidence="1" id="KW-0472">Membrane</keyword>
<accession>A0A0R1LXX4</accession>
<keyword evidence="1" id="KW-0812">Transmembrane</keyword>
<name>A0A0R1LXX4_9LACO</name>
<dbReference type="InterPro" id="IPR036938">
    <property type="entry name" value="PAP2/HPO_sf"/>
</dbReference>
<evidence type="ECO:0000313" key="3">
    <source>
        <dbReference type="EMBL" id="KRK98068.1"/>
    </source>
</evidence>
<feature type="transmembrane region" description="Helical" evidence="1">
    <location>
        <begin position="132"/>
        <end position="152"/>
    </location>
</feature>